<organism evidence="2 4">
    <name type="scientific">Bursaphelenchus xylophilus</name>
    <name type="common">Pinewood nematode worm</name>
    <name type="synonym">Aphelenchoides xylophilus</name>
    <dbReference type="NCBI Taxonomy" id="6326"/>
    <lineage>
        <taxon>Eukaryota</taxon>
        <taxon>Metazoa</taxon>
        <taxon>Ecdysozoa</taxon>
        <taxon>Nematoda</taxon>
        <taxon>Chromadorea</taxon>
        <taxon>Rhabditida</taxon>
        <taxon>Tylenchina</taxon>
        <taxon>Tylenchomorpha</taxon>
        <taxon>Aphelenchoidea</taxon>
        <taxon>Aphelenchoididae</taxon>
        <taxon>Bursaphelenchus</taxon>
    </lineage>
</organism>
<accession>A0A1I7SR37</accession>
<dbReference type="Proteomes" id="UP000095284">
    <property type="component" value="Unplaced"/>
</dbReference>
<protein>
    <submittedName>
        <fullName evidence="1">(pine wood nematode) hypothetical protein</fullName>
    </submittedName>
</protein>
<gene>
    <name evidence="1" type="ORF">BXYJ_LOCUS7536</name>
</gene>
<dbReference type="EMBL" id="CAJFDI010000003">
    <property type="protein sequence ID" value="CAD5222568.1"/>
    <property type="molecule type" value="Genomic_DNA"/>
</dbReference>
<reference evidence="4" key="1">
    <citation type="submission" date="2016-11" db="UniProtKB">
        <authorList>
            <consortium name="WormBaseParasite"/>
        </authorList>
    </citation>
    <scope>IDENTIFICATION</scope>
</reference>
<dbReference type="Proteomes" id="UP000659654">
    <property type="component" value="Unassembled WGS sequence"/>
</dbReference>
<proteinExistence type="predicted"/>
<dbReference type="WBParaSite" id="BXY_1550100.1">
    <property type="protein sequence ID" value="BXY_1550100.1"/>
    <property type="gene ID" value="BXY_1550100"/>
</dbReference>
<reference evidence="1" key="2">
    <citation type="submission" date="2020-09" db="EMBL/GenBank/DDBJ databases">
        <authorList>
            <person name="Kikuchi T."/>
        </authorList>
    </citation>
    <scope>NUCLEOTIDE SEQUENCE</scope>
    <source>
        <strain evidence="1">Ka4C1</strain>
    </source>
</reference>
<keyword evidence="3" id="KW-1185">Reference proteome</keyword>
<evidence type="ECO:0000313" key="3">
    <source>
        <dbReference type="Proteomes" id="UP000659654"/>
    </source>
</evidence>
<dbReference type="EMBL" id="CAJFCV020000003">
    <property type="protein sequence ID" value="CAG9110783.1"/>
    <property type="molecule type" value="Genomic_DNA"/>
</dbReference>
<evidence type="ECO:0000313" key="2">
    <source>
        <dbReference type="Proteomes" id="UP000095284"/>
    </source>
</evidence>
<dbReference type="Proteomes" id="UP000582659">
    <property type="component" value="Unassembled WGS sequence"/>
</dbReference>
<sequence>MAPEPALDSDSARLRLRAGNQSRKFWVRLRLRSPKSEPGFSAFRKEAGAETANLASAPALGAKSRSRSLGRLWGHTRESEFKVRGGDEEKSGE</sequence>
<dbReference type="AlphaFoldDB" id="A0A1I7SR37"/>
<name>A0A1I7SR37_BURXY</name>
<evidence type="ECO:0000313" key="1">
    <source>
        <dbReference type="EMBL" id="CAD5222568.1"/>
    </source>
</evidence>
<evidence type="ECO:0000313" key="4">
    <source>
        <dbReference type="WBParaSite" id="BXY_1550100.1"/>
    </source>
</evidence>